<dbReference type="PANTHER" id="PTHR33392">
    <property type="entry name" value="POLYISOPRENYL-TEICHOIC ACID--PEPTIDOGLYCAN TEICHOIC ACID TRANSFERASE TAGU"/>
    <property type="match status" value="1"/>
</dbReference>
<feature type="compositionally biased region" description="Basic and acidic residues" evidence="2">
    <location>
        <begin position="52"/>
        <end position="63"/>
    </location>
</feature>
<sequence>MSRRTVDLGEDVHYSPEVIRKYEDPEFAKASEKYEREARRRKNHGGKHSRKPEKSFRSDDSRRASRSTRNNGGYGGGSSNSGHHGNSGHGSGSGTRTRWNPGKFIRNLIIILAILFIAFCGYFLYMTSHLDKADTSDSNFAINSQVASDLKGYRNIAILGVDARANEGYDGSRTDAIIIMSIKKSNGDIKLISVMRDSYLKMNENGTLTLDKITHAHAYGGGTDTCAALNRSLDLNISEFVIFNWKAVADTVDALGGITVDVKQDEISDLNQYGKETARNVGGTYTKITTTGKQTIDGVQAATYCRIRKTSGGDSGRANRYKKVMSAVMKKAITSPLKLNTLAKEVLPEIRTNMSQAQLLTAVLRAPGYDIKKNISWPKSYYGGLVGGVWYAVPTTLSSNVQWLHAKAFAQTNYTPTTTCLNISNEIISSTGIQ</sequence>
<keyword evidence="6" id="KW-1185">Reference proteome</keyword>
<gene>
    <name evidence="5" type="ORF">EV211_10129</name>
</gene>
<dbReference type="Pfam" id="PF03816">
    <property type="entry name" value="LytR_cpsA_psr"/>
    <property type="match status" value="1"/>
</dbReference>
<dbReference type="InterPro" id="IPR050922">
    <property type="entry name" value="LytR/CpsA/Psr_CW_biosynth"/>
</dbReference>
<evidence type="ECO:0000313" key="5">
    <source>
        <dbReference type="EMBL" id="TDP60515.1"/>
    </source>
</evidence>
<dbReference type="OrthoDB" id="27330at2"/>
<feature type="compositionally biased region" description="Basic and acidic residues" evidence="2">
    <location>
        <begin position="1"/>
        <end position="38"/>
    </location>
</feature>
<dbReference type="EMBL" id="SNXO01000001">
    <property type="protein sequence ID" value="TDP60515.1"/>
    <property type="molecule type" value="Genomic_DNA"/>
</dbReference>
<evidence type="ECO:0000313" key="6">
    <source>
        <dbReference type="Proteomes" id="UP000295500"/>
    </source>
</evidence>
<feature type="compositionally biased region" description="Gly residues" evidence="2">
    <location>
        <begin position="72"/>
        <end position="93"/>
    </location>
</feature>
<dbReference type="Proteomes" id="UP000295500">
    <property type="component" value="Unassembled WGS sequence"/>
</dbReference>
<evidence type="ECO:0000259" key="4">
    <source>
        <dbReference type="Pfam" id="PF03816"/>
    </source>
</evidence>
<dbReference type="NCBIfam" id="TIGR00350">
    <property type="entry name" value="lytR_cpsA_psr"/>
    <property type="match status" value="1"/>
</dbReference>
<evidence type="ECO:0000256" key="1">
    <source>
        <dbReference type="ARBA" id="ARBA00006068"/>
    </source>
</evidence>
<feature type="compositionally biased region" description="Basic residues" evidence="2">
    <location>
        <begin position="39"/>
        <end position="51"/>
    </location>
</feature>
<dbReference type="AlphaFoldDB" id="A0A4R6QDP7"/>
<protein>
    <submittedName>
        <fullName evidence="5">LytR family transcriptional attenuator</fullName>
    </submittedName>
</protein>
<name>A0A4R6QDP7_9FIRM</name>
<feature type="region of interest" description="Disordered" evidence="2">
    <location>
        <begin position="1"/>
        <end position="97"/>
    </location>
</feature>
<dbReference type="InterPro" id="IPR004474">
    <property type="entry name" value="LytR_CpsA_psr"/>
</dbReference>
<feature type="domain" description="Cell envelope-related transcriptional attenuator" evidence="4">
    <location>
        <begin position="173"/>
        <end position="332"/>
    </location>
</feature>
<evidence type="ECO:0000256" key="3">
    <source>
        <dbReference type="SAM" id="Phobius"/>
    </source>
</evidence>
<keyword evidence="3" id="KW-0472">Membrane</keyword>
<comment type="similarity">
    <text evidence="1">Belongs to the LytR/CpsA/Psr (LCP) family.</text>
</comment>
<dbReference type="PANTHER" id="PTHR33392:SF6">
    <property type="entry name" value="POLYISOPRENYL-TEICHOIC ACID--PEPTIDOGLYCAN TEICHOIC ACID TRANSFERASE TAGU"/>
    <property type="match status" value="1"/>
</dbReference>
<comment type="caution">
    <text evidence="5">The sequence shown here is derived from an EMBL/GenBank/DDBJ whole genome shotgun (WGS) entry which is preliminary data.</text>
</comment>
<keyword evidence="3" id="KW-0812">Transmembrane</keyword>
<keyword evidence="3" id="KW-1133">Transmembrane helix</keyword>
<dbReference type="RefSeq" id="WP_133527404.1">
    <property type="nucleotide sequence ID" value="NZ_SNXO01000001.1"/>
</dbReference>
<accession>A0A4R6QDP7</accession>
<dbReference type="Gene3D" id="3.40.630.190">
    <property type="entry name" value="LCP protein"/>
    <property type="match status" value="1"/>
</dbReference>
<proteinExistence type="inferred from homology"/>
<organism evidence="5 6">
    <name type="scientific">Aminicella lysinilytica</name>
    <dbReference type="NCBI Taxonomy" id="433323"/>
    <lineage>
        <taxon>Bacteria</taxon>
        <taxon>Bacillati</taxon>
        <taxon>Bacillota</taxon>
        <taxon>Clostridia</taxon>
        <taxon>Peptostreptococcales</taxon>
        <taxon>Anaerovoracaceae</taxon>
        <taxon>Aminicella</taxon>
    </lineage>
</organism>
<evidence type="ECO:0000256" key="2">
    <source>
        <dbReference type="SAM" id="MobiDB-lite"/>
    </source>
</evidence>
<feature type="transmembrane region" description="Helical" evidence="3">
    <location>
        <begin position="104"/>
        <end position="125"/>
    </location>
</feature>
<reference evidence="5 6" key="1">
    <citation type="submission" date="2019-03" db="EMBL/GenBank/DDBJ databases">
        <title>Genomic Encyclopedia of Type Strains, Phase IV (KMG-IV): sequencing the most valuable type-strain genomes for metagenomic binning, comparative biology and taxonomic classification.</title>
        <authorList>
            <person name="Goeker M."/>
        </authorList>
    </citation>
    <scope>NUCLEOTIDE SEQUENCE [LARGE SCALE GENOMIC DNA]</scope>
    <source>
        <strain evidence="5 6">DSM 28287</strain>
    </source>
</reference>